<organism evidence="5 6">
    <name type="scientific">Coprinellus micaceus</name>
    <name type="common">Glistening ink-cap mushroom</name>
    <name type="synonym">Coprinus micaceus</name>
    <dbReference type="NCBI Taxonomy" id="71717"/>
    <lineage>
        <taxon>Eukaryota</taxon>
        <taxon>Fungi</taxon>
        <taxon>Dikarya</taxon>
        <taxon>Basidiomycota</taxon>
        <taxon>Agaricomycotina</taxon>
        <taxon>Agaricomycetes</taxon>
        <taxon>Agaricomycetidae</taxon>
        <taxon>Agaricales</taxon>
        <taxon>Agaricineae</taxon>
        <taxon>Psathyrellaceae</taxon>
        <taxon>Coprinellus</taxon>
    </lineage>
</organism>
<dbReference type="InterPro" id="IPR023753">
    <property type="entry name" value="FAD/NAD-binding_dom"/>
</dbReference>
<keyword evidence="2" id="KW-0274">FAD</keyword>
<keyword evidence="3" id="KW-0560">Oxidoreductase</keyword>
<dbReference type="Gene3D" id="3.50.50.60">
    <property type="entry name" value="FAD/NAD(P)-binding domain"/>
    <property type="match status" value="3"/>
</dbReference>
<protein>
    <submittedName>
        <fullName evidence="5">FAD/NAD(P)-binding domain-containing protein</fullName>
    </submittedName>
</protein>
<dbReference type="Pfam" id="PF07992">
    <property type="entry name" value="Pyr_redox_2"/>
    <property type="match status" value="1"/>
</dbReference>
<dbReference type="Proteomes" id="UP000298030">
    <property type="component" value="Unassembled WGS sequence"/>
</dbReference>
<dbReference type="OrthoDB" id="2915840at2759"/>
<evidence type="ECO:0000259" key="4">
    <source>
        <dbReference type="Pfam" id="PF07992"/>
    </source>
</evidence>
<comment type="caution">
    <text evidence="5">The sequence shown here is derived from an EMBL/GenBank/DDBJ whole genome shotgun (WGS) entry which is preliminary data.</text>
</comment>
<dbReference type="SUPFAM" id="SSF51905">
    <property type="entry name" value="FAD/NAD(P)-binding domain"/>
    <property type="match status" value="2"/>
</dbReference>
<dbReference type="InterPro" id="IPR036188">
    <property type="entry name" value="FAD/NAD-bd_sf"/>
</dbReference>
<feature type="domain" description="FAD/NAD(P)-binding" evidence="4">
    <location>
        <begin position="11"/>
        <end position="260"/>
    </location>
</feature>
<dbReference type="InterPro" id="IPR050346">
    <property type="entry name" value="FMO-like"/>
</dbReference>
<sequence length="553" mass="61136">MANSDIFSQPVGIIGTGVAGLINAHVLLQDGFTDVTLISRDKSVGGTWARERVYPGLHINNVHGEYKLSPLEMPPPERSDATGGRLTGIAMRDYMETFSKVFLEGKANFRLRTEVLKVKREKASSGGSPGTWIATVRDLKTGDEQDLSFNRVIGCSNPKVLEELSETSAKKAGYPGLVFHTSKFAEKLDEVLEFVKPREEVVVGGDVLPSSGERVVVIGGGKSAQDVCAKLANEGRRVTIVFDRTDTFLAAPKAIPEFIRRSRRFLHTTWLGSKIVHGILDTLLELSFKAYNIPPDSPFRRNAHPLFWGVRLSDDGMVRNDSFYGFVDAGLIDVVAPHRVAGYSSDGTGVLLDDGTALEAKVVVLATGYQSSWADIFTKATVDEVGFGKHAPTLPIKDYWDCTSTKNGLPEAHPGINDWTTTIYRGIVPAKNLLHRDFALVGSLFTPNPGYTNEVVAHWVSSYFQGDKMKLPKTMEEAMLEAEKDSVWMKVRDSYSASLDFWTWPQAADDLLDDMHLPTRRSGGNWLTWPFKLIETKELSKLTEERRALPNLG</sequence>
<reference evidence="5 6" key="1">
    <citation type="journal article" date="2019" name="Nat. Ecol. Evol.">
        <title>Megaphylogeny resolves global patterns of mushroom evolution.</title>
        <authorList>
            <person name="Varga T."/>
            <person name="Krizsan K."/>
            <person name="Foldi C."/>
            <person name="Dima B."/>
            <person name="Sanchez-Garcia M."/>
            <person name="Sanchez-Ramirez S."/>
            <person name="Szollosi G.J."/>
            <person name="Szarkandi J.G."/>
            <person name="Papp V."/>
            <person name="Albert L."/>
            <person name="Andreopoulos W."/>
            <person name="Angelini C."/>
            <person name="Antonin V."/>
            <person name="Barry K.W."/>
            <person name="Bougher N.L."/>
            <person name="Buchanan P."/>
            <person name="Buyck B."/>
            <person name="Bense V."/>
            <person name="Catcheside P."/>
            <person name="Chovatia M."/>
            <person name="Cooper J."/>
            <person name="Damon W."/>
            <person name="Desjardin D."/>
            <person name="Finy P."/>
            <person name="Geml J."/>
            <person name="Haridas S."/>
            <person name="Hughes K."/>
            <person name="Justo A."/>
            <person name="Karasinski D."/>
            <person name="Kautmanova I."/>
            <person name="Kiss B."/>
            <person name="Kocsube S."/>
            <person name="Kotiranta H."/>
            <person name="LaButti K.M."/>
            <person name="Lechner B.E."/>
            <person name="Liimatainen K."/>
            <person name="Lipzen A."/>
            <person name="Lukacs Z."/>
            <person name="Mihaltcheva S."/>
            <person name="Morgado L.N."/>
            <person name="Niskanen T."/>
            <person name="Noordeloos M.E."/>
            <person name="Ohm R.A."/>
            <person name="Ortiz-Santana B."/>
            <person name="Ovrebo C."/>
            <person name="Racz N."/>
            <person name="Riley R."/>
            <person name="Savchenko A."/>
            <person name="Shiryaev A."/>
            <person name="Soop K."/>
            <person name="Spirin V."/>
            <person name="Szebenyi C."/>
            <person name="Tomsovsky M."/>
            <person name="Tulloss R.E."/>
            <person name="Uehling J."/>
            <person name="Grigoriev I.V."/>
            <person name="Vagvolgyi C."/>
            <person name="Papp T."/>
            <person name="Martin F.M."/>
            <person name="Miettinen O."/>
            <person name="Hibbett D.S."/>
            <person name="Nagy L.G."/>
        </authorList>
    </citation>
    <scope>NUCLEOTIDE SEQUENCE [LARGE SCALE GENOMIC DNA]</scope>
    <source>
        <strain evidence="5 6">FP101781</strain>
    </source>
</reference>
<dbReference type="EMBL" id="QPFP01000040">
    <property type="protein sequence ID" value="TEB27449.1"/>
    <property type="molecule type" value="Genomic_DNA"/>
</dbReference>
<proteinExistence type="predicted"/>
<evidence type="ECO:0000256" key="3">
    <source>
        <dbReference type="ARBA" id="ARBA00023002"/>
    </source>
</evidence>
<name>A0A4Y7T1Q0_COPMI</name>
<evidence type="ECO:0000313" key="5">
    <source>
        <dbReference type="EMBL" id="TEB27449.1"/>
    </source>
</evidence>
<dbReference type="PANTHER" id="PTHR23023">
    <property type="entry name" value="DIMETHYLANILINE MONOOXYGENASE"/>
    <property type="match status" value="1"/>
</dbReference>
<dbReference type="STRING" id="71717.A0A4Y7T1Q0"/>
<keyword evidence="1" id="KW-0285">Flavoprotein</keyword>
<dbReference type="AlphaFoldDB" id="A0A4Y7T1Q0"/>
<evidence type="ECO:0000256" key="1">
    <source>
        <dbReference type="ARBA" id="ARBA00022630"/>
    </source>
</evidence>
<evidence type="ECO:0000313" key="6">
    <source>
        <dbReference type="Proteomes" id="UP000298030"/>
    </source>
</evidence>
<keyword evidence="6" id="KW-1185">Reference proteome</keyword>
<dbReference type="GO" id="GO:0016491">
    <property type="term" value="F:oxidoreductase activity"/>
    <property type="evidence" value="ECO:0007669"/>
    <property type="project" value="UniProtKB-KW"/>
</dbReference>
<accession>A0A4Y7T1Q0</accession>
<evidence type="ECO:0000256" key="2">
    <source>
        <dbReference type="ARBA" id="ARBA00022827"/>
    </source>
</evidence>
<gene>
    <name evidence="5" type="ORF">FA13DRAFT_1756067</name>
</gene>